<evidence type="ECO:0000313" key="4">
    <source>
        <dbReference type="Proteomes" id="UP001152759"/>
    </source>
</evidence>
<feature type="compositionally biased region" description="Low complexity" evidence="2">
    <location>
        <begin position="741"/>
        <end position="755"/>
    </location>
</feature>
<evidence type="ECO:0000256" key="1">
    <source>
        <dbReference type="SAM" id="Coils"/>
    </source>
</evidence>
<feature type="compositionally biased region" description="Low complexity" evidence="2">
    <location>
        <begin position="1241"/>
        <end position="1250"/>
    </location>
</feature>
<feature type="compositionally biased region" description="Polar residues" evidence="2">
    <location>
        <begin position="1176"/>
        <end position="1190"/>
    </location>
</feature>
<feature type="compositionally biased region" description="Basic and acidic residues" evidence="2">
    <location>
        <begin position="59"/>
        <end position="81"/>
    </location>
</feature>
<dbReference type="GO" id="GO:0034453">
    <property type="term" value="P:microtubule anchoring"/>
    <property type="evidence" value="ECO:0007669"/>
    <property type="project" value="InterPro"/>
</dbReference>
<feature type="compositionally biased region" description="Polar residues" evidence="2">
    <location>
        <begin position="462"/>
        <end position="490"/>
    </location>
</feature>
<feature type="region of interest" description="Disordered" evidence="2">
    <location>
        <begin position="1226"/>
        <end position="1261"/>
    </location>
</feature>
<evidence type="ECO:0000256" key="2">
    <source>
        <dbReference type="SAM" id="MobiDB-lite"/>
    </source>
</evidence>
<gene>
    <name evidence="3" type="ORF">BEMITA_LOCUS2833</name>
</gene>
<feature type="compositionally biased region" description="Low complexity" evidence="2">
    <location>
        <begin position="1659"/>
        <end position="1668"/>
    </location>
</feature>
<feature type="compositionally biased region" description="Polar residues" evidence="2">
    <location>
        <begin position="120"/>
        <end position="132"/>
    </location>
</feature>
<dbReference type="InterPro" id="IPR028750">
    <property type="entry name" value="CEP350/CC187"/>
</dbReference>
<feature type="region of interest" description="Disordered" evidence="2">
    <location>
        <begin position="23"/>
        <end position="82"/>
    </location>
</feature>
<protein>
    <recommendedName>
        <fullName evidence="5">Centrosome-associated protein 350</fullName>
    </recommendedName>
</protein>
<feature type="region of interest" description="Disordered" evidence="2">
    <location>
        <begin position="774"/>
        <end position="794"/>
    </location>
</feature>
<feature type="compositionally biased region" description="Polar residues" evidence="2">
    <location>
        <begin position="43"/>
        <end position="55"/>
    </location>
</feature>
<dbReference type="PANTHER" id="PTHR13958">
    <property type="entry name" value="CENTROSOME-ASSOCIATED PROTEIN 350"/>
    <property type="match status" value="1"/>
</dbReference>
<feature type="compositionally biased region" description="Polar residues" evidence="2">
    <location>
        <begin position="1411"/>
        <end position="1422"/>
    </location>
</feature>
<dbReference type="GO" id="GO:0005813">
    <property type="term" value="C:centrosome"/>
    <property type="evidence" value="ECO:0007669"/>
    <property type="project" value="InterPro"/>
</dbReference>
<proteinExistence type="predicted"/>
<feature type="region of interest" description="Disordered" evidence="2">
    <location>
        <begin position="447"/>
        <end position="548"/>
    </location>
</feature>
<feature type="region of interest" description="Disordered" evidence="2">
    <location>
        <begin position="1406"/>
        <end position="1427"/>
    </location>
</feature>
<reference evidence="3" key="1">
    <citation type="submission" date="2021-12" db="EMBL/GenBank/DDBJ databases">
        <authorList>
            <person name="King R."/>
        </authorList>
    </citation>
    <scope>NUCLEOTIDE SEQUENCE</scope>
</reference>
<feature type="region of interest" description="Disordered" evidence="2">
    <location>
        <begin position="1285"/>
        <end position="1304"/>
    </location>
</feature>
<evidence type="ECO:0008006" key="5">
    <source>
        <dbReference type="Google" id="ProtNLM"/>
    </source>
</evidence>
<feature type="region of interest" description="Disordered" evidence="2">
    <location>
        <begin position="104"/>
        <end position="174"/>
    </location>
</feature>
<sequence>MHKRSAPHRVVCKALLVCDEDDKRQNKTAKSQRQARDTHKSIIDTNSTTSLQNINGHDAGYHASDKRETPRLENKTSDPVDRQMLLHQATSNLNNLREDSLKAVSTGVKPDVPSHDADTKPTSSVRHLSVSSKLDGKDQKIQPNEKLYSPPKQVSSNDPLPPTKPLVKKYDKKETREYIRKKKLERQEKEKQELEQQKMELESRRQKLMELRDTTLKVLKASIKKKSQTKTEERERNWRDLDDSDYLDAPPFSLNTYAGMRNMNGHSKHDFGFTQSMHYGNYPSKKNELHIEESLKALHLTRESNEGVPIKHHLSHSSGGKIIPHSRSNEVVRGSSNLPHNLANTNVSQSQIHLQSIGEGDDKKEFIRRLSEEVNRLSSSIKFLKENASKTLLETNNINSKSVDGSRYASHSNKKMEISKSCQSIPHEMVSAVTELKDTLTLLSHTNLKPGSKNMHQVPVSMPSTHLTPAERTQTVSKGNASSSNPNQVAVDSKREEKLQSVYQRHPKRLKHQVPKSDEDQQGASNEESDRSASSGFMFESKSASVKDTDSEELSAQWLKSLALKPNPMNFITTLRSKLNLSNQKDGLLSSDSKQLMMEKMFDAFNKKFKENLEKSLSSDNDTKIPESTHTKITFEPLDQSDLQLKIPTKLDNSEKKRQTEPLPLKNGHLETEGGIQSQEPTGNFSIKRPRTLRAKDKRHKSSKGLGPAIKEPSNSSQKPDCVFLPLSIAHFPSADELKHSGNSSTRSSSTQPVSNMDKPLTVPKLHLKSGLASSSDLSTFHSKTNSEVSTQSKDTLPACHVKMPIRLRQVTAADKSSLSSMSDLSESTVAIENKENESPQADKDIRKIFNPSVLRLQAEAELNQIDLYNESLQQLVDAEHYRDLTLAKEVSGELTAKKDSRSSSHSKHRKKSRSASTTPSLTEITDTSTIMSELLLLPTTELNRSSFNFKFSPDQAINKQSMQMLEQLLKDEEFWANHQKESLKLREKALLNSIRVGIVWFEVQKKQLKDSGQDHLIKNLKKKQRGLLLKLQQEKEEIARLQKTISSASEERRQILLQQYQLVKSQISAKDVLKKKKTNSVPSNNVNSSKYFLTKPVEPSIYKSNSADIVCDKNLGQTLLEGLRALEQEKCKISEREKQLIEHSKNVDELLQWKKKFKDLEKQAGSSRPLRDRSTSPFRMTPEPTNGINPPTIIDTDVCQSKKSQDDAQGNQCGDLHNILLGSKGNLETSGVRSSDHYGSESVESPESSETPRGHQSLCNTDATNAMKNISAHTKQTSIHIKTPLSPRLQNSRRLRYSSGSDDSMIFSQNETLSEQSETEVRVSALHEQLKQRKLEAERLQREHKRAQRERLKMKEQALIKQIQAYDEYIQKTRRELEQELSQAITPVVRPQIKQPRVAEKTVFKRQDSVPPSNLSETSDTVPRKACSGEGQKILDKFFEQGESHSSEIPESDQTETFGREEKDERIEEVDFSNQVQDKENENESDVTIKFDELEGDQTLIVHDISNLDQRSERDEISNEKFVSKIDEPAVSEVLPSPLSPLKSNEASSNQNSEVGLSEKLKSCPVQFSHIVSEISVPEVIENSLINKVESEVGSEMPDSVSEMPSLPTAQESDRISVKLISDSIDRSEQRDLIRDQAEQDILASVKSVVESGDKKSTVSNISSHSVSLKEPSQEEISPEKTEEAAKISSQKFNGNNSDVVKSEKSVSEVCFDSKEPKTVENSAEENVPTRNSMFKPDLEISSSIIIAGEDWMNADDFFEANFPTTNKALKSSENRLQSLLPIDQGEVNMSSSSISGGGLGTKLDFPDQVPDLEIPSSEGPEKMLSSHESESDNEDASSKCDSVASKVSESSVKFSESGKSYEKDRSLSEVIENCEVSEILDTSSTSNESCKTFEHDFEETKDTNHLFSNLPETKEEECKQQPLVSPCPSDVTDLITDAILSNLLQDSFECIPPVKPAVGPTEEPVNTMETPFIEALKRDHEALKVKAKGRSDEEKWEVAAERDKLYSAISVAEMLLGVCLNDATETVLNIRKKVEISGQGDSAVDSSINAQECLLEAKKDLLPASIVEPVPKAVEITSVKDQTGVGLGDDVDFNQDWLIDEACVVREAEKLRLKQLQIEQEIERLQQAQQEAQQQTQQAPYIYERYLREIPNKPPPPYTPPVQPESVPTDETIVLNIVTSAAAHIYDSRLIHVEPKPPPSFTSDKNNSLAIYKKFLYDLCLQLINEIYTDDQNESAEPWEKTVKRRAKTKVPTNKAMLIEEIKQKVSILFGFRKKVAKENLIIRWSRKKRDHVDELLVREAQEEEHEWTNYEFDEITVKNQVTVALLNNLLNNTTAALSKAFKTKLEKLEQQENSQSVN</sequence>
<dbReference type="PANTHER" id="PTHR13958:SF3">
    <property type="entry name" value="CAP-GLY DOMAIN-CONTAINING PROTEIN-RELATED"/>
    <property type="match status" value="1"/>
</dbReference>
<dbReference type="KEGG" id="btab:109044304"/>
<keyword evidence="4" id="KW-1185">Reference proteome</keyword>
<feature type="region of interest" description="Disordered" evidence="2">
    <location>
        <begin position="893"/>
        <end position="924"/>
    </location>
</feature>
<feature type="compositionally biased region" description="Basic and acidic residues" evidence="2">
    <location>
        <begin position="621"/>
        <end position="630"/>
    </location>
</feature>
<feature type="coiled-coil region" evidence="1">
    <location>
        <begin position="1018"/>
        <end position="1059"/>
    </location>
</feature>
<name>A0A9P0C7P1_BEMTA</name>
<feature type="region of interest" description="Disordered" evidence="2">
    <location>
        <begin position="1530"/>
        <end position="1557"/>
    </location>
</feature>
<feature type="compositionally biased region" description="Polar residues" evidence="2">
    <location>
        <begin position="1543"/>
        <end position="1556"/>
    </location>
</feature>
<feature type="compositionally biased region" description="Polar residues" evidence="2">
    <location>
        <begin position="1199"/>
        <end position="1212"/>
    </location>
</feature>
<keyword evidence="1" id="KW-0175">Coiled coil</keyword>
<feature type="region of interest" description="Disordered" evidence="2">
    <location>
        <begin position="1443"/>
        <end position="1487"/>
    </location>
</feature>
<dbReference type="GO" id="GO:0008017">
    <property type="term" value="F:microtubule binding"/>
    <property type="evidence" value="ECO:0007669"/>
    <property type="project" value="InterPro"/>
</dbReference>
<feature type="region of interest" description="Disordered" evidence="2">
    <location>
        <begin position="1162"/>
        <end position="1212"/>
    </location>
</feature>
<feature type="region of interest" description="Disordered" evidence="2">
    <location>
        <begin position="736"/>
        <end position="761"/>
    </location>
</feature>
<feature type="coiled-coil region" evidence="1">
    <location>
        <begin position="1324"/>
        <end position="1358"/>
    </location>
</feature>
<feature type="compositionally biased region" description="Basic and acidic residues" evidence="2">
    <location>
        <begin position="1478"/>
        <end position="1487"/>
    </location>
</feature>
<feature type="compositionally biased region" description="Basic residues" evidence="2">
    <location>
        <begin position="505"/>
        <end position="514"/>
    </location>
</feature>
<feature type="region of interest" description="Disordered" evidence="2">
    <location>
        <begin position="616"/>
        <end position="719"/>
    </location>
</feature>
<feature type="compositionally biased region" description="Basic residues" evidence="2">
    <location>
        <begin position="905"/>
        <end position="914"/>
    </location>
</feature>
<feature type="compositionally biased region" description="Basic and acidic residues" evidence="2">
    <location>
        <begin position="1821"/>
        <end position="1832"/>
    </location>
</feature>
<feature type="coiled-coil region" evidence="1">
    <location>
        <begin position="2110"/>
        <end position="2140"/>
    </location>
</feature>
<dbReference type="EMBL" id="OU963871">
    <property type="protein sequence ID" value="CAH0762729.1"/>
    <property type="molecule type" value="Genomic_DNA"/>
</dbReference>
<feature type="compositionally biased region" description="Basic residues" evidence="2">
    <location>
        <begin position="688"/>
        <end position="703"/>
    </location>
</feature>
<evidence type="ECO:0000313" key="3">
    <source>
        <dbReference type="EMBL" id="CAH0762729.1"/>
    </source>
</evidence>
<accession>A0A9P0C7P1</accession>
<feature type="compositionally biased region" description="Polar residues" evidence="2">
    <location>
        <begin position="675"/>
        <end position="685"/>
    </location>
</feature>
<organism evidence="3 4">
    <name type="scientific">Bemisia tabaci</name>
    <name type="common">Sweetpotato whitefly</name>
    <name type="synonym">Aleurodes tabaci</name>
    <dbReference type="NCBI Taxonomy" id="7038"/>
    <lineage>
        <taxon>Eukaryota</taxon>
        <taxon>Metazoa</taxon>
        <taxon>Ecdysozoa</taxon>
        <taxon>Arthropoda</taxon>
        <taxon>Hexapoda</taxon>
        <taxon>Insecta</taxon>
        <taxon>Pterygota</taxon>
        <taxon>Neoptera</taxon>
        <taxon>Paraneoptera</taxon>
        <taxon>Hemiptera</taxon>
        <taxon>Sternorrhyncha</taxon>
        <taxon>Aleyrodoidea</taxon>
        <taxon>Aleyrodidae</taxon>
        <taxon>Aleyrodinae</taxon>
        <taxon>Bemisia</taxon>
    </lineage>
</organism>
<dbReference type="Proteomes" id="UP001152759">
    <property type="component" value="Chromosome 10"/>
</dbReference>
<feature type="region of interest" description="Disordered" evidence="2">
    <location>
        <begin position="1789"/>
        <end position="1846"/>
    </location>
</feature>
<feature type="region of interest" description="Disordered" evidence="2">
    <location>
        <begin position="1655"/>
        <end position="1680"/>
    </location>
</feature>